<dbReference type="SUPFAM" id="SSF51735">
    <property type="entry name" value="NAD(P)-binding Rossmann-fold domains"/>
    <property type="match status" value="1"/>
</dbReference>
<protein>
    <submittedName>
        <fullName evidence="3">NADH(P)-binding domain protein</fullName>
    </submittedName>
</protein>
<proteinExistence type="inferred from homology"/>
<comment type="similarity">
    <text evidence="1">Belongs to the avfA family.</text>
</comment>
<organism evidence="3 4">
    <name type="scientific">Metarhizium robertsii</name>
    <dbReference type="NCBI Taxonomy" id="568076"/>
    <lineage>
        <taxon>Eukaryota</taxon>
        <taxon>Fungi</taxon>
        <taxon>Dikarya</taxon>
        <taxon>Ascomycota</taxon>
        <taxon>Pezizomycotina</taxon>
        <taxon>Sordariomycetes</taxon>
        <taxon>Hypocreomycetidae</taxon>
        <taxon>Hypocreales</taxon>
        <taxon>Clavicipitaceae</taxon>
        <taxon>Metarhizium</taxon>
    </lineage>
</organism>
<dbReference type="PANTHER" id="PTHR15020">
    <property type="entry name" value="FLAVIN REDUCTASE-RELATED"/>
    <property type="match status" value="1"/>
</dbReference>
<dbReference type="Proteomes" id="UP000030151">
    <property type="component" value="Unassembled WGS sequence"/>
</dbReference>
<dbReference type="EMBL" id="JELW01000045">
    <property type="protein sequence ID" value="EXU96785.1"/>
    <property type="molecule type" value="Genomic_DNA"/>
</dbReference>
<sequence length="252" mass="27035">MPTTLIVGGNGKVARHLTRILATETRPSHHVHSIIRTSSQEADIEALGSRPVVLSIEAASVAEIANTMGKIAPESVVFLASAPFAESERAESIDRDGAIKCMDACAEAGVKRFIIVSGMDVRDCDKRPIPDWYNEADVKASARLRGFIDPWMRAKLAADRELRVGNSRRKLDYTIVRPGRITDDAGVGSVFVGKAHLGNSVSQEDVARVMAACLTNPDTIGLAFDVTGGDLPVAQAVAQVAADRVDSFEGYY</sequence>
<dbReference type="HOGENOM" id="CLU_025711_1_3_1"/>
<feature type="domain" description="NAD(P)-binding" evidence="2">
    <location>
        <begin position="8"/>
        <end position="217"/>
    </location>
</feature>
<dbReference type="Pfam" id="PF13460">
    <property type="entry name" value="NAD_binding_10"/>
    <property type="match status" value="1"/>
</dbReference>
<dbReference type="PANTHER" id="PTHR15020:SF50">
    <property type="entry name" value="UPF0659 PROTEIN YMR090W"/>
    <property type="match status" value="1"/>
</dbReference>
<evidence type="ECO:0000313" key="4">
    <source>
        <dbReference type="Proteomes" id="UP000030151"/>
    </source>
</evidence>
<name>A0A0A1UPJ6_9HYPO</name>
<dbReference type="InterPro" id="IPR016040">
    <property type="entry name" value="NAD(P)-bd_dom"/>
</dbReference>
<evidence type="ECO:0000259" key="2">
    <source>
        <dbReference type="Pfam" id="PF13460"/>
    </source>
</evidence>
<gene>
    <name evidence="3" type="ORF">X797_010187</name>
</gene>
<dbReference type="OrthoDB" id="10254604at2759"/>
<evidence type="ECO:0000256" key="1">
    <source>
        <dbReference type="ARBA" id="ARBA00038376"/>
    </source>
</evidence>
<dbReference type="InterPro" id="IPR036291">
    <property type="entry name" value="NAD(P)-bd_dom_sf"/>
</dbReference>
<accession>A0A0A1UPJ6</accession>
<evidence type="ECO:0000313" key="3">
    <source>
        <dbReference type="EMBL" id="EXU96785.1"/>
    </source>
</evidence>
<comment type="caution">
    <text evidence="3">The sequence shown here is derived from an EMBL/GenBank/DDBJ whole genome shotgun (WGS) entry which is preliminary data.</text>
</comment>
<dbReference type="Gene3D" id="3.40.50.720">
    <property type="entry name" value="NAD(P)-binding Rossmann-like Domain"/>
    <property type="match status" value="1"/>
</dbReference>
<dbReference type="AlphaFoldDB" id="A0A0A1UPJ6"/>
<dbReference type="eggNOG" id="KOG1203">
    <property type="taxonomic scope" value="Eukaryota"/>
</dbReference>
<reference evidence="3 4" key="1">
    <citation type="submission" date="2014-02" db="EMBL/GenBank/DDBJ databases">
        <title>The genome sequence of the entomopathogenic fungus Metarhizium robertsii ARSEF 2575.</title>
        <authorList>
            <person name="Giuliano Garisto Donzelli B."/>
            <person name="Roe B.A."/>
            <person name="Macmil S.L."/>
            <person name="Krasnoff S.B."/>
            <person name="Gibson D.M."/>
        </authorList>
    </citation>
    <scope>NUCLEOTIDE SEQUENCE [LARGE SCALE GENOMIC DNA]</scope>
    <source>
        <strain evidence="3 4">ARSEF 2575</strain>
    </source>
</reference>